<keyword evidence="8" id="KW-0597">Phosphoprotein</keyword>
<evidence type="ECO:0000256" key="9">
    <source>
        <dbReference type="ARBA" id="ARBA00022679"/>
    </source>
</evidence>
<keyword evidence="7" id="KW-0963">Cytoplasm</keyword>
<dbReference type="Gene3D" id="3.10.20.90">
    <property type="entry name" value="Phosphatidylinositol 3-kinase Catalytic Subunit, Chain A, domain 1"/>
    <property type="match status" value="1"/>
</dbReference>
<feature type="compositionally biased region" description="Polar residues" evidence="17">
    <location>
        <begin position="807"/>
        <end position="828"/>
    </location>
</feature>
<dbReference type="InterPro" id="IPR019749">
    <property type="entry name" value="Band_41_domain"/>
</dbReference>
<dbReference type="GO" id="GO:0042995">
    <property type="term" value="C:cell projection"/>
    <property type="evidence" value="ECO:0007669"/>
    <property type="project" value="UniProtKB-SubCell"/>
</dbReference>
<evidence type="ECO:0000256" key="14">
    <source>
        <dbReference type="ARBA" id="ARBA00023136"/>
    </source>
</evidence>
<name>A0A6S7GPC6_PARCT</name>
<dbReference type="CDD" id="cd14473">
    <property type="entry name" value="FERM_B-lobe"/>
    <property type="match status" value="1"/>
</dbReference>
<dbReference type="PROSITE" id="PS50057">
    <property type="entry name" value="FERM_3"/>
    <property type="match status" value="1"/>
</dbReference>
<dbReference type="InterPro" id="IPR008266">
    <property type="entry name" value="Tyr_kinase_AS"/>
</dbReference>
<dbReference type="Pfam" id="PF18038">
    <property type="entry name" value="FERM_N_2"/>
    <property type="match status" value="1"/>
</dbReference>
<feature type="region of interest" description="Disordered" evidence="17">
    <location>
        <begin position="700"/>
        <end position="910"/>
    </location>
</feature>
<keyword evidence="9" id="KW-0808">Transferase</keyword>
<evidence type="ECO:0000256" key="7">
    <source>
        <dbReference type="ARBA" id="ARBA00022490"/>
    </source>
</evidence>
<dbReference type="InterPro" id="IPR001245">
    <property type="entry name" value="Ser-Thr/Tyr_kinase_cat_dom"/>
</dbReference>
<dbReference type="InterPro" id="IPR029071">
    <property type="entry name" value="Ubiquitin-like_domsf"/>
</dbReference>
<dbReference type="SUPFAM" id="SSF56112">
    <property type="entry name" value="Protein kinase-like (PK-like)"/>
    <property type="match status" value="1"/>
</dbReference>
<dbReference type="PANTHER" id="PTHR46221">
    <property type="entry name" value="FERM AND PDZ DOMAIN-CONTAINING PROTEIN FAMILY MEMBER"/>
    <property type="match status" value="1"/>
</dbReference>
<dbReference type="PROSITE" id="PS00107">
    <property type="entry name" value="PROTEIN_KINASE_ATP"/>
    <property type="match status" value="1"/>
</dbReference>
<dbReference type="EMBL" id="CACRXK020001915">
    <property type="protein sequence ID" value="CAB3991779.1"/>
    <property type="molecule type" value="Genomic_DNA"/>
</dbReference>
<dbReference type="InterPro" id="IPR019748">
    <property type="entry name" value="FERM_central"/>
</dbReference>
<dbReference type="EC" id="2.7.10.2" evidence="5"/>
<keyword evidence="13" id="KW-0965">Cell junction</keyword>
<evidence type="ECO:0000256" key="6">
    <source>
        <dbReference type="ARBA" id="ARBA00022475"/>
    </source>
</evidence>
<feature type="region of interest" description="Disordered" evidence="17">
    <location>
        <begin position="1"/>
        <end position="33"/>
    </location>
</feature>
<organism evidence="18 19">
    <name type="scientific">Paramuricea clavata</name>
    <name type="common">Red gorgonian</name>
    <name type="synonym">Violescent sea-whip</name>
    <dbReference type="NCBI Taxonomy" id="317549"/>
    <lineage>
        <taxon>Eukaryota</taxon>
        <taxon>Metazoa</taxon>
        <taxon>Cnidaria</taxon>
        <taxon>Anthozoa</taxon>
        <taxon>Octocorallia</taxon>
        <taxon>Malacalcyonacea</taxon>
        <taxon>Plexauridae</taxon>
        <taxon>Paramuricea</taxon>
    </lineage>
</organism>
<sequence>MVRGEMKKTFSIRSKKKVKSDTDRTSTGSTDQRPTVKVYLPNGEFRSVKCGDTTDIKGIIHLVIGSLGVDAVTAHTFYGMRLEHPQSQSAYWLRRWFTIQEVRAKYENLHPVDECRYALRIKFFPGDLKDFYQRDKASFFFLYDQIKNDYLEHVAEKVDQDIAFRLGALEMRRHFKDMPPNALEKKSNFEILEKDVGFTKFLPKTIVDTMKPKALRKILNSYFKQYSELDEEQCCHRFLDLLATIHRYDLETFKCSLGSGWTITVDIVIGPRDGISYKAEQGSVITHMAQFNLIRGIKVSRIASSTVSMPSPTDSLKATVNLRVEGTPEPLVFTTSSFVQATEMAELIDGYCQLVGNQKHSLLNRKIDDRRLPNVPVAQGTNGSQPSSENTSTRHGSVTSTTTQKSEEFDDYAEIVDNDEFDDYSQPISEKDYEVSRSNVTLGAIIGEGQFGDVHRGTIKSKDGSSLPIAIKTCKDDDEAERFLEEAYVMKQFDHPHIIRLIGLCMEPPPIYIIMELAPHGEMRSYLQKNKDNLDTAVLLTYIHQISTALSYLESKKFVHRDIAARNVLVCSVENVKLADFGLSRWLEVESYYKASKGKLPIKWMAPESINFRRFTTASDVWMFGVCIWEIMMYGIKPFQGVKNNDVIGRIENGERLPFPRNCPPALYHVMIDCWSYEPSKRPNGNDLKRRLKFIVNEEKMTREESSRESRSSPLNSSVSMTALNTGAAPPKPSRPGVSSRALNPGLRRSLSDCQTLPKHYRTNLTNGSHDPDLTPEDTRTLPRNHKPHSPTDKTADSDVTLRIPRSPSSPTSHLSYYPSTRSQTFSGISRPLSLQGVNEKKIKEEKERLEKEMNEKQRQQQEMIQEKLKEQKKQSEEDSRWLEEEESKSEFPGLLSPKPGSGSPENEELPVVESYNPEGSGTFIQSGKTTREFHLSPQLSPQAATIEDDTAFKFPEPPPPPVSETEQNADIDRTGDSVFACTTDVVRSVIDLNRETNFADSRTLVILITEVGKALRSLLSEVDNEVKSLPQSSHKEVEMAHKVLSADMADLITALKTAQKYVGSTLEDSYKKEMLSAAHVLAVDAKHLFDVVDGARLQNS</sequence>
<evidence type="ECO:0000256" key="3">
    <source>
        <dbReference type="ARBA" id="ARBA00004413"/>
    </source>
</evidence>
<keyword evidence="16" id="KW-0966">Cell projection</keyword>
<dbReference type="InterPro" id="IPR049385">
    <property type="entry name" value="FAK1-like_FERM_C"/>
</dbReference>
<evidence type="ECO:0000256" key="10">
    <source>
        <dbReference type="ARBA" id="ARBA00022741"/>
    </source>
</evidence>
<feature type="compositionally biased region" description="Basic and acidic residues" evidence="17">
    <location>
        <begin position="770"/>
        <end position="781"/>
    </location>
</feature>
<evidence type="ECO:0000256" key="15">
    <source>
        <dbReference type="ARBA" id="ARBA00023137"/>
    </source>
</evidence>
<dbReference type="SMART" id="SM00219">
    <property type="entry name" value="TyrKc"/>
    <property type="match status" value="1"/>
</dbReference>
<dbReference type="GO" id="GO:0004715">
    <property type="term" value="F:non-membrane spanning protein tyrosine kinase activity"/>
    <property type="evidence" value="ECO:0007669"/>
    <property type="project" value="UniProtKB-EC"/>
</dbReference>
<evidence type="ECO:0000256" key="13">
    <source>
        <dbReference type="ARBA" id="ARBA00022949"/>
    </source>
</evidence>
<gene>
    <name evidence="18" type="ORF">PACLA_8A061527</name>
</gene>
<dbReference type="Gene3D" id="1.20.80.10">
    <property type="match status" value="1"/>
</dbReference>
<keyword evidence="6" id="KW-1003">Cell membrane</keyword>
<dbReference type="SUPFAM" id="SSF47031">
    <property type="entry name" value="Second domain of FERM"/>
    <property type="match status" value="1"/>
</dbReference>
<dbReference type="Pfam" id="PF21477">
    <property type="entry name" value="FERM_C_FAK1"/>
    <property type="match status" value="1"/>
</dbReference>
<protein>
    <recommendedName>
        <fullName evidence="5">non-specific protein-tyrosine kinase</fullName>
        <ecNumber evidence="5">2.7.10.2</ecNumber>
    </recommendedName>
</protein>
<accession>A0A6S7GPC6</accession>
<keyword evidence="11 18" id="KW-0418">Kinase</keyword>
<comment type="subcellular location">
    <subcellularLocation>
        <location evidence="1">Cell junction</location>
        <location evidence="1">Focal adhesion</location>
    </subcellularLocation>
    <subcellularLocation>
        <location evidence="3">Cell membrane</location>
        <topology evidence="3">Peripheral membrane protein</topology>
        <orientation evidence="3">Cytoplasmic side</orientation>
    </subcellularLocation>
    <subcellularLocation>
        <location evidence="2">Cell projection</location>
    </subcellularLocation>
    <subcellularLocation>
        <location evidence="4">Cytoplasm</location>
    </subcellularLocation>
</comment>
<dbReference type="InterPro" id="IPR014352">
    <property type="entry name" value="FERM/acyl-CoA-bd_prot_sf"/>
</dbReference>
<dbReference type="PRINTS" id="PR00109">
    <property type="entry name" value="TYRKINASE"/>
</dbReference>
<dbReference type="PANTHER" id="PTHR46221:SF9">
    <property type="entry name" value="NON-SPECIFIC PROTEIN-TYROSINE KINASE"/>
    <property type="match status" value="1"/>
</dbReference>
<dbReference type="InterPro" id="IPR041390">
    <property type="entry name" value="FADK_N"/>
</dbReference>
<proteinExistence type="predicted"/>
<dbReference type="Gene3D" id="2.30.29.30">
    <property type="entry name" value="Pleckstrin-homology domain (PH domain)/Phosphotyrosine-binding domain (PTB)"/>
    <property type="match status" value="1"/>
</dbReference>
<dbReference type="FunFam" id="1.10.510.10:FF:000039">
    <property type="entry name" value="Focal adhesion kinase, isoform D"/>
    <property type="match status" value="1"/>
</dbReference>
<dbReference type="GO" id="GO:0008284">
    <property type="term" value="P:positive regulation of cell population proliferation"/>
    <property type="evidence" value="ECO:0007669"/>
    <property type="project" value="UniProtKB-ARBA"/>
</dbReference>
<dbReference type="GO" id="GO:0005925">
    <property type="term" value="C:focal adhesion"/>
    <property type="evidence" value="ECO:0007669"/>
    <property type="project" value="UniProtKB-SubCell"/>
</dbReference>
<dbReference type="SUPFAM" id="SSF68993">
    <property type="entry name" value="FAT domain of focal adhesion kinase"/>
    <property type="match status" value="1"/>
</dbReference>
<keyword evidence="15" id="KW-0829">Tyrosine-protein kinase</keyword>
<feature type="compositionally biased region" description="Basic and acidic residues" evidence="17">
    <location>
        <begin position="700"/>
        <end position="711"/>
    </location>
</feature>
<dbReference type="InterPro" id="IPR011009">
    <property type="entry name" value="Kinase-like_dom_sf"/>
</dbReference>
<feature type="compositionally biased region" description="Polar residues" evidence="17">
    <location>
        <begin position="379"/>
        <end position="404"/>
    </location>
</feature>
<dbReference type="InterPro" id="IPR036137">
    <property type="entry name" value="Focal_adhe_kin_target_dom_sf"/>
</dbReference>
<dbReference type="Pfam" id="PF07714">
    <property type="entry name" value="PK_Tyr_Ser-Thr"/>
    <property type="match status" value="1"/>
</dbReference>
<dbReference type="SMART" id="SM00295">
    <property type="entry name" value="B41"/>
    <property type="match status" value="1"/>
</dbReference>
<dbReference type="PROSITE" id="PS50011">
    <property type="entry name" value="PROTEIN_KINASE_DOM"/>
    <property type="match status" value="1"/>
</dbReference>
<dbReference type="InterPro" id="IPR020635">
    <property type="entry name" value="Tyr_kinase_cat_dom"/>
</dbReference>
<evidence type="ECO:0000256" key="2">
    <source>
        <dbReference type="ARBA" id="ARBA00004316"/>
    </source>
</evidence>
<dbReference type="FunFam" id="1.20.80.10:FF:000004">
    <property type="entry name" value="Protein-tyrosine kinase 2-beta isoform 1"/>
    <property type="match status" value="1"/>
</dbReference>
<dbReference type="GO" id="GO:0005886">
    <property type="term" value="C:plasma membrane"/>
    <property type="evidence" value="ECO:0007669"/>
    <property type="project" value="UniProtKB-SubCell"/>
</dbReference>
<dbReference type="Pfam" id="PF03623">
    <property type="entry name" value="Focal_AT"/>
    <property type="match status" value="1"/>
</dbReference>
<evidence type="ECO:0000256" key="8">
    <source>
        <dbReference type="ARBA" id="ARBA00022553"/>
    </source>
</evidence>
<keyword evidence="12" id="KW-0067">ATP-binding</keyword>
<dbReference type="OrthoDB" id="9976756at2759"/>
<evidence type="ECO:0000256" key="16">
    <source>
        <dbReference type="ARBA" id="ARBA00023273"/>
    </source>
</evidence>
<dbReference type="Pfam" id="PF00373">
    <property type="entry name" value="FERM_M"/>
    <property type="match status" value="1"/>
</dbReference>
<dbReference type="PROSITE" id="PS00109">
    <property type="entry name" value="PROTEIN_KINASE_TYR"/>
    <property type="match status" value="1"/>
</dbReference>
<dbReference type="Gene3D" id="3.30.200.20">
    <property type="entry name" value="Phosphorylase Kinase, domain 1"/>
    <property type="match status" value="1"/>
</dbReference>
<dbReference type="InterPro" id="IPR017441">
    <property type="entry name" value="Protein_kinase_ATP_BS"/>
</dbReference>
<evidence type="ECO:0000256" key="17">
    <source>
        <dbReference type="SAM" id="MobiDB-lite"/>
    </source>
</evidence>
<feature type="compositionally biased region" description="Basic and acidic residues" evidence="17">
    <location>
        <begin position="839"/>
        <end position="883"/>
    </location>
</feature>
<evidence type="ECO:0000256" key="11">
    <source>
        <dbReference type="ARBA" id="ARBA00022777"/>
    </source>
</evidence>
<dbReference type="InterPro" id="IPR000299">
    <property type="entry name" value="FERM_domain"/>
</dbReference>
<dbReference type="InterPro" id="IPR035963">
    <property type="entry name" value="FERM_2"/>
</dbReference>
<evidence type="ECO:0000256" key="4">
    <source>
        <dbReference type="ARBA" id="ARBA00004496"/>
    </source>
</evidence>
<evidence type="ECO:0000256" key="12">
    <source>
        <dbReference type="ARBA" id="ARBA00022840"/>
    </source>
</evidence>
<comment type="caution">
    <text evidence="18">The sequence shown here is derived from an EMBL/GenBank/DDBJ whole genome shotgun (WGS) entry which is preliminary data.</text>
</comment>
<evidence type="ECO:0000256" key="5">
    <source>
        <dbReference type="ARBA" id="ARBA00011903"/>
    </source>
</evidence>
<dbReference type="SUPFAM" id="SSF54236">
    <property type="entry name" value="Ubiquitin-like"/>
    <property type="match status" value="1"/>
</dbReference>
<dbReference type="Proteomes" id="UP001152795">
    <property type="component" value="Unassembled WGS sequence"/>
</dbReference>
<dbReference type="InterPro" id="IPR000719">
    <property type="entry name" value="Prot_kinase_dom"/>
</dbReference>
<keyword evidence="19" id="KW-1185">Reference proteome</keyword>
<dbReference type="InterPro" id="IPR005189">
    <property type="entry name" value="Focal_adhesion_kin_target_dom"/>
</dbReference>
<dbReference type="Gene3D" id="1.10.510.10">
    <property type="entry name" value="Transferase(Phosphotransferase) domain 1"/>
    <property type="match status" value="1"/>
</dbReference>
<reference evidence="18" key="1">
    <citation type="submission" date="2020-04" db="EMBL/GenBank/DDBJ databases">
        <authorList>
            <person name="Alioto T."/>
            <person name="Alioto T."/>
            <person name="Gomez Garrido J."/>
        </authorList>
    </citation>
    <scope>NUCLEOTIDE SEQUENCE</scope>
    <source>
        <strain evidence="18">A484AB</strain>
    </source>
</reference>
<dbReference type="GO" id="GO:0007172">
    <property type="term" value="P:signal complex assembly"/>
    <property type="evidence" value="ECO:0007669"/>
    <property type="project" value="InterPro"/>
</dbReference>
<dbReference type="AlphaFoldDB" id="A0A6S7GPC6"/>
<keyword evidence="10" id="KW-0547">Nucleotide-binding</keyword>
<dbReference type="InterPro" id="IPR041784">
    <property type="entry name" value="FAK1/PYK2_FERM_C"/>
</dbReference>
<dbReference type="GO" id="GO:0005524">
    <property type="term" value="F:ATP binding"/>
    <property type="evidence" value="ECO:0007669"/>
    <property type="project" value="UniProtKB-UniRule"/>
</dbReference>
<dbReference type="InterPro" id="IPR011993">
    <property type="entry name" value="PH-like_dom_sf"/>
</dbReference>
<evidence type="ECO:0000313" key="18">
    <source>
        <dbReference type="EMBL" id="CAB3991779.1"/>
    </source>
</evidence>
<keyword evidence="14" id="KW-0472">Membrane</keyword>
<dbReference type="CDD" id="cd13190">
    <property type="entry name" value="FERM_C_FAK1"/>
    <property type="match status" value="1"/>
</dbReference>
<feature type="region of interest" description="Disordered" evidence="17">
    <location>
        <begin position="366"/>
        <end position="410"/>
    </location>
</feature>
<dbReference type="SUPFAM" id="SSF50729">
    <property type="entry name" value="PH domain-like"/>
    <property type="match status" value="1"/>
</dbReference>
<dbReference type="GO" id="GO:0005737">
    <property type="term" value="C:cytoplasm"/>
    <property type="evidence" value="ECO:0007669"/>
    <property type="project" value="UniProtKB-SubCell"/>
</dbReference>
<evidence type="ECO:0000313" key="19">
    <source>
        <dbReference type="Proteomes" id="UP001152795"/>
    </source>
</evidence>
<dbReference type="Gene3D" id="1.20.120.330">
    <property type="entry name" value="Nucleotidyltransferases domain 2"/>
    <property type="match status" value="1"/>
</dbReference>
<evidence type="ECO:0000256" key="1">
    <source>
        <dbReference type="ARBA" id="ARBA00004246"/>
    </source>
</evidence>